<dbReference type="Pfam" id="PF03583">
    <property type="entry name" value="LIP"/>
    <property type="match status" value="1"/>
</dbReference>
<feature type="signal peptide" evidence="1">
    <location>
        <begin position="1"/>
        <end position="24"/>
    </location>
</feature>
<gene>
    <name evidence="2" type="ORF">ABEU20_001821</name>
</gene>
<accession>A0ABW9FDP9</accession>
<dbReference type="Gene3D" id="1.10.260.130">
    <property type="match status" value="1"/>
</dbReference>
<dbReference type="Proteomes" id="UP001629745">
    <property type="component" value="Unassembled WGS sequence"/>
</dbReference>
<dbReference type="InterPro" id="IPR005152">
    <property type="entry name" value="Lipase_secreted"/>
</dbReference>
<evidence type="ECO:0000256" key="1">
    <source>
        <dbReference type="SAM" id="SignalP"/>
    </source>
</evidence>
<proteinExistence type="predicted"/>
<dbReference type="RefSeq" id="WP_420163803.1">
    <property type="nucleotide sequence ID" value="NZ_JBDLNV010000002.1"/>
</dbReference>
<dbReference type="InterPro" id="IPR029058">
    <property type="entry name" value="AB_hydrolase_fold"/>
</dbReference>
<dbReference type="Gene3D" id="3.40.50.1820">
    <property type="entry name" value="alpha/beta hydrolase"/>
    <property type="match status" value="1"/>
</dbReference>
<dbReference type="PIRSF" id="PIRSF029171">
    <property type="entry name" value="Esterase_LipA"/>
    <property type="match status" value="1"/>
</dbReference>
<name>A0ABW9FDP9_9NOCA</name>
<protein>
    <submittedName>
        <fullName evidence="2">Alpha/beta fold hydrolase</fullName>
    </submittedName>
</protein>
<keyword evidence="1" id="KW-0732">Signal</keyword>
<evidence type="ECO:0000313" key="3">
    <source>
        <dbReference type="Proteomes" id="UP001629745"/>
    </source>
</evidence>
<organism evidence="2 3">
    <name type="scientific">Rhodococcus parequi</name>
    <dbReference type="NCBI Taxonomy" id="3137122"/>
    <lineage>
        <taxon>Bacteria</taxon>
        <taxon>Bacillati</taxon>
        <taxon>Actinomycetota</taxon>
        <taxon>Actinomycetes</taxon>
        <taxon>Mycobacteriales</taxon>
        <taxon>Nocardiaceae</taxon>
        <taxon>Rhodococcus</taxon>
    </lineage>
</organism>
<sequence length="422" mass="43478">MIGRWCAAAAAVIGVVVAAGPAVAAAPASPDFYQPPPALPGRAGDVIRTEPLPLAWQAGSLPATATRIMYRSNDTHDSANAVTGVFFDPALPWTGPGPRPLVSMAAGTQGQGDKCAPSRTIGTVLQFTPPSDVIVSYEAVFVGALLSRGIAVVLTDMEGLGTPGAHTYVNRAASAHAVLDAARAAKRLPGTGITPDGPVAFWGYSQGGGASAAAAELAPEYAPELDVRGAFAGAPPADLAATLDRIDGASLFGAIGYTLNGMAQAYPEARPMIEAELNERGRQLLADVQDQCVGETRLQYGMKRSSAFTGSGEPLSTVLGRYPVASRLFAEQRIGTRTPQAPVLIQASVNDDTVPYGQVRQLAKDWCGRGAVVQLSDNTAPPISPGTGLNHALPYPLGVGESLTWVTDRFAGVPAPNSCGTL</sequence>
<keyword evidence="2" id="KW-0378">Hydrolase</keyword>
<dbReference type="EMBL" id="JBDLNV010000002">
    <property type="protein sequence ID" value="MFM1723258.1"/>
    <property type="molecule type" value="Genomic_DNA"/>
</dbReference>
<evidence type="ECO:0000313" key="2">
    <source>
        <dbReference type="EMBL" id="MFM1723258.1"/>
    </source>
</evidence>
<dbReference type="SUPFAM" id="SSF53474">
    <property type="entry name" value="alpha/beta-Hydrolases"/>
    <property type="match status" value="1"/>
</dbReference>
<reference evidence="2 3" key="1">
    <citation type="submission" date="2023-11" db="EMBL/GenBank/DDBJ databases">
        <authorList>
            <person name="Val-Calvo J."/>
            <person name="Scortti M."/>
            <person name="Vazquez-Boland J."/>
        </authorList>
    </citation>
    <scope>NUCLEOTIDE SEQUENCE [LARGE SCALE GENOMIC DNA]</scope>
    <source>
        <strain evidence="2 3">PAM 2766</strain>
    </source>
</reference>
<comment type="caution">
    <text evidence="2">The sequence shown here is derived from an EMBL/GenBank/DDBJ whole genome shotgun (WGS) entry which is preliminary data.</text>
</comment>
<keyword evidence="3" id="KW-1185">Reference proteome</keyword>
<dbReference type="PANTHER" id="PTHR34853">
    <property type="match status" value="1"/>
</dbReference>
<feature type="chain" id="PRO_5046010123" evidence="1">
    <location>
        <begin position="25"/>
        <end position="422"/>
    </location>
</feature>
<dbReference type="PANTHER" id="PTHR34853:SF1">
    <property type="entry name" value="LIPASE 5"/>
    <property type="match status" value="1"/>
</dbReference>
<dbReference type="GO" id="GO:0016787">
    <property type="term" value="F:hydrolase activity"/>
    <property type="evidence" value="ECO:0007669"/>
    <property type="project" value="UniProtKB-KW"/>
</dbReference>